<evidence type="ECO:0000313" key="1">
    <source>
        <dbReference type="EMBL" id="TGY68960.1"/>
    </source>
</evidence>
<name>A0A4S2FJ97_9BACT</name>
<proteinExistence type="predicted"/>
<gene>
    <name evidence="1" type="ORF">E5333_14425</name>
</gene>
<dbReference type="EMBL" id="SRYD01000082">
    <property type="protein sequence ID" value="TGY68960.1"/>
    <property type="molecule type" value="Genomic_DNA"/>
</dbReference>
<accession>A0A4S2FJ97</accession>
<organism evidence="1 2">
    <name type="scientific">Muribaculum intestinale</name>
    <dbReference type="NCBI Taxonomy" id="1796646"/>
    <lineage>
        <taxon>Bacteria</taxon>
        <taxon>Pseudomonadati</taxon>
        <taxon>Bacteroidota</taxon>
        <taxon>Bacteroidia</taxon>
        <taxon>Bacteroidales</taxon>
        <taxon>Muribaculaceae</taxon>
        <taxon>Muribaculum</taxon>
    </lineage>
</organism>
<reference evidence="1 2" key="1">
    <citation type="submission" date="2019-04" db="EMBL/GenBank/DDBJ databases">
        <title>Microbes associate with the intestines of laboratory mice.</title>
        <authorList>
            <person name="Navarre W."/>
            <person name="Wong E."/>
            <person name="Huang K."/>
            <person name="Tropini C."/>
            <person name="Ng K."/>
            <person name="Yu B."/>
        </authorList>
    </citation>
    <scope>NUCLEOTIDE SEQUENCE [LARGE SCALE GENOMIC DNA]</scope>
    <source>
        <strain evidence="1 2">NM06_A21</strain>
    </source>
</reference>
<dbReference type="InterPro" id="IPR032359">
    <property type="entry name" value="KwaB-like"/>
</dbReference>
<protein>
    <submittedName>
        <fullName evidence="1">DUF4868 domain-containing protein</fullName>
    </submittedName>
</protein>
<dbReference type="Proteomes" id="UP000306630">
    <property type="component" value="Unassembled WGS sequence"/>
</dbReference>
<dbReference type="Pfam" id="PF16162">
    <property type="entry name" value="KwaB"/>
    <property type="match status" value="1"/>
</dbReference>
<comment type="caution">
    <text evidence="1">The sequence shown here is derived from an EMBL/GenBank/DDBJ whole genome shotgun (WGS) entry which is preliminary data.</text>
</comment>
<sequence length="341" mass="38529">MNEIEVLRARISATKPDDSKLYFVTRILKDSALRRKAVLGKFIYKVYQIDIDDEIRGHLYSTTLSELDRTIKKELSLVEYSPISDDTESLFSYKLKGKEKSLAFSDVVINQLTKPCPKVQSIEGIISDDEELWAYCVGFEEDNEEKIFTFRRILGSKIAIDEKAGKNPLKKAMQTLFNTKSKKLELLHGEVVALDKSVDCVYFDETFFVLKKVNFEQIVGIQEEFKEAAHNVVKDLEATGKIDGIEILAKKVESGTSLHRKLARIARSGGVKNIDDKAVRAMKKIAKRHGEKDITSNGRLVLTEEADIDILLKLVGDYYKIGEVSGKSYGTFSGKELKVED</sequence>
<evidence type="ECO:0000313" key="2">
    <source>
        <dbReference type="Proteomes" id="UP000306630"/>
    </source>
</evidence>
<dbReference type="AlphaFoldDB" id="A0A4S2FJ97"/>